<evidence type="ECO:0000313" key="3">
    <source>
        <dbReference type="EMBL" id="KAL2533326.1"/>
    </source>
</evidence>
<name>A0ABD1V7K0_9LAMI</name>
<dbReference type="InterPro" id="IPR039537">
    <property type="entry name" value="Retrotran_Ty1/copia-like"/>
</dbReference>
<dbReference type="Gene3D" id="3.30.420.10">
    <property type="entry name" value="Ribonuclease H-like superfamily/Ribonuclease H"/>
    <property type="match status" value="1"/>
</dbReference>
<reference evidence="4" key="1">
    <citation type="submission" date="2024-07" db="EMBL/GenBank/DDBJ databases">
        <title>Two chromosome-level genome assemblies of Korean endemic species Abeliophyllum distichum and Forsythia ovata (Oleaceae).</title>
        <authorList>
            <person name="Jang H."/>
        </authorList>
    </citation>
    <scope>NUCLEOTIDE SEQUENCE [LARGE SCALE GENOMIC DNA]</scope>
</reference>
<comment type="caution">
    <text evidence="3">The sequence shown here is derived from an EMBL/GenBank/DDBJ whole genome shotgun (WGS) entry which is preliminary data.</text>
</comment>
<dbReference type="InterPro" id="IPR057670">
    <property type="entry name" value="SH3_retrovirus"/>
</dbReference>
<gene>
    <name evidence="3" type="ORF">Adt_06677</name>
</gene>
<dbReference type="InterPro" id="IPR001584">
    <property type="entry name" value="Integrase_cat-core"/>
</dbReference>
<evidence type="ECO:0000259" key="2">
    <source>
        <dbReference type="PROSITE" id="PS50994"/>
    </source>
</evidence>
<feature type="region of interest" description="Disordered" evidence="1">
    <location>
        <begin position="306"/>
        <end position="332"/>
    </location>
</feature>
<dbReference type="PROSITE" id="PS50994">
    <property type="entry name" value="INTEGRASE"/>
    <property type="match status" value="1"/>
</dbReference>
<organism evidence="3 4">
    <name type="scientific">Abeliophyllum distichum</name>
    <dbReference type="NCBI Taxonomy" id="126358"/>
    <lineage>
        <taxon>Eukaryota</taxon>
        <taxon>Viridiplantae</taxon>
        <taxon>Streptophyta</taxon>
        <taxon>Embryophyta</taxon>
        <taxon>Tracheophyta</taxon>
        <taxon>Spermatophyta</taxon>
        <taxon>Magnoliopsida</taxon>
        <taxon>eudicotyledons</taxon>
        <taxon>Gunneridae</taxon>
        <taxon>Pentapetalae</taxon>
        <taxon>asterids</taxon>
        <taxon>lamiids</taxon>
        <taxon>Lamiales</taxon>
        <taxon>Oleaceae</taxon>
        <taxon>Forsythieae</taxon>
        <taxon>Abeliophyllum</taxon>
    </lineage>
</organism>
<dbReference type="AlphaFoldDB" id="A0ABD1V7K0"/>
<dbReference type="SUPFAM" id="SSF53098">
    <property type="entry name" value="Ribonuclease H-like"/>
    <property type="match status" value="1"/>
</dbReference>
<evidence type="ECO:0000256" key="1">
    <source>
        <dbReference type="SAM" id="MobiDB-lite"/>
    </source>
</evidence>
<dbReference type="Pfam" id="PF25597">
    <property type="entry name" value="SH3_retrovirus"/>
    <property type="match status" value="1"/>
</dbReference>
<dbReference type="InterPro" id="IPR036397">
    <property type="entry name" value="RNaseH_sf"/>
</dbReference>
<keyword evidence="4" id="KW-1185">Reference proteome</keyword>
<dbReference type="PANTHER" id="PTHR42648">
    <property type="entry name" value="TRANSPOSASE, PUTATIVE-RELATED"/>
    <property type="match status" value="1"/>
</dbReference>
<evidence type="ECO:0000313" key="4">
    <source>
        <dbReference type="Proteomes" id="UP001604336"/>
    </source>
</evidence>
<proteinExistence type="predicted"/>
<feature type="compositionally biased region" description="Polar residues" evidence="1">
    <location>
        <begin position="317"/>
        <end position="332"/>
    </location>
</feature>
<feature type="domain" description="Integrase catalytic" evidence="2">
    <location>
        <begin position="15"/>
        <end position="211"/>
    </location>
</feature>
<dbReference type="Pfam" id="PF14223">
    <property type="entry name" value="Retrotran_gag_2"/>
    <property type="match status" value="1"/>
</dbReference>
<dbReference type="PANTHER" id="PTHR42648:SF28">
    <property type="entry name" value="TRANSPOSON-ENCODED PROTEIN WITH RIBONUCLEASE H-LIKE AND RETROVIRUS ZINC FINGER-LIKE DOMAINS"/>
    <property type="match status" value="1"/>
</dbReference>
<accession>A0ABD1V7K0</accession>
<dbReference type="Proteomes" id="UP001604336">
    <property type="component" value="Unassembled WGS sequence"/>
</dbReference>
<sequence length="332" mass="37793">MKGILVQQKVSKAINKSFPDTMSDDQRVEVDELAYTSIILHLSDSVLEKIDPSKDLDENFDIFNKLIQDIKNCGDKGIDEYKAIILLNSIPEAYKDVKSAIKYGRDDLTVDMIINALRNNGLEFCNKAFDDFCNQSGIKRHKTVPYSPQQNGVTERMNRTLLERVRCMLTCSGLSKPSWCEAVVTACYLANRSPSAALSGKTPEEIWHGKPTNLRIFCCTIFSHLKDDKLDPRSQKYVFLGYPERTKVYRLWVKNLGGFKTIVNRDVVLKEDKFPCSKQTTETNDNSNPTKTEIEVEPDNVVITPTEQDSPEVHQHVVSNDDSNYNQIRNEN</sequence>
<protein>
    <submittedName>
        <fullName evidence="3">Integrase catalytic domain-containing protein</fullName>
    </submittedName>
</protein>
<dbReference type="InterPro" id="IPR012337">
    <property type="entry name" value="RNaseH-like_sf"/>
</dbReference>
<dbReference type="EMBL" id="JBFOLK010000002">
    <property type="protein sequence ID" value="KAL2533326.1"/>
    <property type="molecule type" value="Genomic_DNA"/>
</dbReference>